<gene>
    <name evidence="3" type="ORF">RSOL_m00080</name>
</gene>
<dbReference type="GO" id="GO:0004519">
    <property type="term" value="F:endonuclease activity"/>
    <property type="evidence" value="ECO:0007669"/>
    <property type="project" value="UniProtKB-KW"/>
</dbReference>
<dbReference type="Gene3D" id="3.10.28.10">
    <property type="entry name" value="Homing endonucleases"/>
    <property type="match status" value="2"/>
</dbReference>
<sequence length="204" mass="23546">MKNLKNIKTLTPDSLISVLIGILLGDGGIYRTSSTSNCRFEMSFGQHSQQFAEKIGELFKDYMSNPVKSVTLKVRDKTYINYRLKTATLSLFNQYHDMFYNYRQKIVPKNISEFMDPIVLAYLLMSDGNFDKNRNRVRIFANSFTKEEVQILADAINAKLGIYVGVLHDRKDQWILTIGAKQLDLLRQTVSQHFDPSMLYRIGL</sequence>
<keyword evidence="3" id="KW-0540">Nuclease</keyword>
<dbReference type="InterPro" id="IPR027434">
    <property type="entry name" value="Homing_endonucl"/>
</dbReference>
<keyword evidence="3" id="KW-0378">Hydrolase</keyword>
<protein>
    <submittedName>
        <fullName evidence="3">LAGLIDADG endonuclease family protein</fullName>
    </submittedName>
</protein>
<dbReference type="InterPro" id="IPR004860">
    <property type="entry name" value="LAGLIDADG_dom"/>
</dbReference>
<dbReference type="SUPFAM" id="SSF55608">
    <property type="entry name" value="Homing endonucleases"/>
    <property type="match status" value="1"/>
</dbReference>
<dbReference type="EMBL" id="KC352446">
    <property type="protein sequence ID" value="AGK45351.1"/>
    <property type="molecule type" value="Genomic_DNA"/>
</dbReference>
<name>N0A332_9AGAM</name>
<comment type="function">
    <text evidence="1">Mitochondrial DNA endonuclease involved in intron homing.</text>
</comment>
<evidence type="ECO:0000313" key="3">
    <source>
        <dbReference type="EMBL" id="AGK45351.1"/>
    </source>
</evidence>
<keyword evidence="3" id="KW-0496">Mitochondrion</keyword>
<keyword evidence="3" id="KW-0255">Endonuclease</keyword>
<evidence type="ECO:0000259" key="2">
    <source>
        <dbReference type="Pfam" id="PF03161"/>
    </source>
</evidence>
<reference evidence="3" key="2">
    <citation type="journal article" date="2014" name="FEMS Microbiol. Lett.">
        <title>Mobile elements and mitochondrial genome expansion in the soil fungus and potato pathogen Rhizoctonia solani AG-3.</title>
        <authorList>
            <person name="Losada L."/>
            <person name="Pakala S.B."/>
            <person name="Fedorova N.D."/>
            <person name="Joardar V."/>
            <person name="Shabalina S.A."/>
            <person name="Hostetler J."/>
            <person name="Pakala S.M."/>
            <person name="Zafar N."/>
            <person name="Thomas E."/>
            <person name="Rodriguez-Carres M."/>
            <person name="Dean R."/>
            <person name="Vilgalys R."/>
            <person name="Nierman W.C."/>
            <person name="Cubeta M.A."/>
        </authorList>
    </citation>
    <scope>NUCLEOTIDE SEQUENCE</scope>
    <source>
        <strain evidence="3">AG3 Rhs1AP</strain>
    </source>
</reference>
<geneLocation type="mitochondrion" evidence="3"/>
<proteinExistence type="predicted"/>
<dbReference type="Pfam" id="PF03161">
    <property type="entry name" value="LAGLIDADG_2"/>
    <property type="match status" value="1"/>
</dbReference>
<reference evidence="3" key="1">
    <citation type="submission" date="2012-12" db="EMBL/GenBank/DDBJ databases">
        <authorList>
            <person name="Pakala S."/>
            <person name="Fedorova N."/>
            <person name="Joardar V."/>
            <person name="Shabalina S."/>
            <person name="Hostetler J."/>
            <person name="Pakala S."/>
            <person name="Zafar N."/>
            <person name="Nierman W."/>
            <person name="Cubeta M."/>
        </authorList>
    </citation>
    <scope>NUCLEOTIDE SEQUENCE</scope>
    <source>
        <strain evidence="3">AG3 Rhs1AP</strain>
    </source>
</reference>
<organism evidence="3">
    <name type="scientific">Rhizoctonia solani</name>
    <dbReference type="NCBI Taxonomy" id="456999"/>
    <lineage>
        <taxon>Eukaryota</taxon>
        <taxon>Fungi</taxon>
        <taxon>Dikarya</taxon>
        <taxon>Basidiomycota</taxon>
        <taxon>Agaricomycotina</taxon>
        <taxon>Agaricomycetes</taxon>
        <taxon>Cantharellales</taxon>
        <taxon>Ceratobasidiaceae</taxon>
        <taxon>Rhizoctonia</taxon>
    </lineage>
</organism>
<evidence type="ECO:0000256" key="1">
    <source>
        <dbReference type="ARBA" id="ARBA00002670"/>
    </source>
</evidence>
<accession>N0A332</accession>
<dbReference type="GeneID" id="16029582"/>
<dbReference type="RefSeq" id="YP_008081974.1">
    <property type="nucleotide sequence ID" value="NC_021436.1"/>
</dbReference>
<dbReference type="AlphaFoldDB" id="N0A332"/>
<feature type="domain" description="Homing endonuclease LAGLIDADG" evidence="2">
    <location>
        <begin position="17"/>
        <end position="183"/>
    </location>
</feature>